<evidence type="ECO:0000313" key="3">
    <source>
        <dbReference type="Proteomes" id="UP000241444"/>
    </source>
</evidence>
<dbReference type="InterPro" id="IPR000639">
    <property type="entry name" value="Epox_hydrolase-like"/>
</dbReference>
<dbReference type="RefSeq" id="WP_106713340.1">
    <property type="nucleotide sequence ID" value="NZ_PGGO01000021.1"/>
</dbReference>
<keyword evidence="2" id="KW-0378">Hydrolase</keyword>
<feature type="domain" description="AB hydrolase-1" evidence="1">
    <location>
        <begin position="61"/>
        <end position="306"/>
    </location>
</feature>
<dbReference type="Pfam" id="PF00561">
    <property type="entry name" value="Abhydrolase_1"/>
    <property type="match status" value="1"/>
</dbReference>
<gene>
    <name evidence="2" type="ORF">CU102_22550</name>
</gene>
<comment type="caution">
    <text evidence="2">The sequence shown here is derived from an EMBL/GenBank/DDBJ whole genome shotgun (WGS) entry which is preliminary data.</text>
</comment>
<dbReference type="EMBL" id="PGGO01000021">
    <property type="protein sequence ID" value="PSH64293.1"/>
    <property type="molecule type" value="Genomic_DNA"/>
</dbReference>
<protein>
    <submittedName>
        <fullName evidence="2">Alpha/beta hydrolase</fullName>
    </submittedName>
</protein>
<proteinExistence type="predicted"/>
<sequence length="318" mass="35933">MLKPWLRKLVATAALLLTIIIAGYADNHSQKTRMADVGFIEIDKDITLRRMMVHNPSPKGTVLFLHGFPETLYVWKDISTALGDEYEVHAFDWPGYGKSSRPAVGKFSYAPKSYADVLKAYIEKAGIDRSHLTIYATDIGALPALLLALDEPSIAKNIIVGDFAPFNRPAYMFENLQNLKAEPGASKTRAYMNKTSAEILANAYRRDLPKEQQFDLKVDVNDDMIRSWGHGNLTSADAFYYYYSNFTRDQEYFEANLDKLTTPVKVIWGERDLYIKKEMGGEFADKIGAEFDVLPGVGHYPHLQNPEQTIGEVRASFR</sequence>
<dbReference type="Proteomes" id="UP000241444">
    <property type="component" value="Unassembled WGS sequence"/>
</dbReference>
<dbReference type="InterPro" id="IPR000073">
    <property type="entry name" value="AB_hydrolase_1"/>
</dbReference>
<dbReference type="Gene3D" id="3.40.50.1820">
    <property type="entry name" value="alpha/beta hydrolase"/>
    <property type="match status" value="1"/>
</dbReference>
<reference evidence="3" key="1">
    <citation type="submission" date="2017-11" db="EMBL/GenBank/DDBJ databases">
        <authorList>
            <person name="Kuznetsova I."/>
            <person name="Sazanova A."/>
            <person name="Chirak E."/>
            <person name="Safronova V."/>
            <person name="Willems A."/>
        </authorList>
    </citation>
    <scope>NUCLEOTIDE SEQUENCE [LARGE SCALE GENOMIC DNA]</scope>
    <source>
        <strain evidence="3">STM 196</strain>
    </source>
</reference>
<dbReference type="OrthoDB" id="9804723at2"/>
<keyword evidence="3" id="KW-1185">Reference proteome</keyword>
<organism evidence="2 3">
    <name type="scientific">Phyllobacterium brassicacearum</name>
    <dbReference type="NCBI Taxonomy" id="314235"/>
    <lineage>
        <taxon>Bacteria</taxon>
        <taxon>Pseudomonadati</taxon>
        <taxon>Pseudomonadota</taxon>
        <taxon>Alphaproteobacteria</taxon>
        <taxon>Hyphomicrobiales</taxon>
        <taxon>Phyllobacteriaceae</taxon>
        <taxon>Phyllobacterium</taxon>
    </lineage>
</organism>
<dbReference type="SUPFAM" id="SSF53474">
    <property type="entry name" value="alpha/beta-Hydrolases"/>
    <property type="match status" value="1"/>
</dbReference>
<evidence type="ECO:0000259" key="1">
    <source>
        <dbReference type="Pfam" id="PF00561"/>
    </source>
</evidence>
<dbReference type="GO" id="GO:0046464">
    <property type="term" value="P:acylglycerol catabolic process"/>
    <property type="evidence" value="ECO:0007669"/>
    <property type="project" value="TreeGrafter"/>
</dbReference>
<dbReference type="InterPro" id="IPR029058">
    <property type="entry name" value="AB_hydrolase_fold"/>
</dbReference>
<dbReference type="GO" id="GO:0016020">
    <property type="term" value="C:membrane"/>
    <property type="evidence" value="ECO:0007669"/>
    <property type="project" value="TreeGrafter"/>
</dbReference>
<dbReference type="InterPro" id="IPR050266">
    <property type="entry name" value="AB_hydrolase_sf"/>
</dbReference>
<evidence type="ECO:0000313" key="2">
    <source>
        <dbReference type="EMBL" id="PSH64293.1"/>
    </source>
</evidence>
<dbReference type="AlphaFoldDB" id="A0A2P7BCV1"/>
<dbReference type="PANTHER" id="PTHR43798:SF33">
    <property type="entry name" value="HYDROLASE, PUTATIVE (AFU_ORTHOLOGUE AFUA_2G14860)-RELATED"/>
    <property type="match status" value="1"/>
</dbReference>
<accession>A0A2P7BCV1</accession>
<dbReference type="GO" id="GO:0047372">
    <property type="term" value="F:monoacylglycerol lipase activity"/>
    <property type="evidence" value="ECO:0007669"/>
    <property type="project" value="TreeGrafter"/>
</dbReference>
<dbReference type="PANTHER" id="PTHR43798">
    <property type="entry name" value="MONOACYLGLYCEROL LIPASE"/>
    <property type="match status" value="1"/>
</dbReference>
<dbReference type="PRINTS" id="PR00412">
    <property type="entry name" value="EPOXHYDRLASE"/>
</dbReference>
<name>A0A2P7BCV1_9HYPH</name>